<evidence type="ECO:0000256" key="3">
    <source>
        <dbReference type="ARBA" id="ARBA00022801"/>
    </source>
</evidence>
<dbReference type="PIRSF" id="PIRSF039012">
    <property type="entry name" value="ASP"/>
    <property type="match status" value="1"/>
</dbReference>
<dbReference type="PANTHER" id="PTHR37326">
    <property type="entry name" value="BLL3975 PROTEIN"/>
    <property type="match status" value="1"/>
</dbReference>
<sequence>MGGKKTEILQFPTDGGQTIELPVGLIIGDEPGPEAVITAGIHAGEFCSELAAIKLLHELTPADVKGSIKIITMCNTAAFETGAFTPVFADENNLNRCFPGQIKGNYNDVLAAKIFDEIKGADYHIDLHGSGAQERSVPFAAYHRGRRGELNDRSHEMAYYFGMPNIMITETEGRWSDKGCCYSSVYENIGIPSVLFQTGGLNAASAEAVRIHIDGVKNVMRRLGSLRGNQQPVGRPQIFENMEKVRASKRGIYYRRVRVGDMVKRGQMIGLLTDYFGTVIEKFIAPVTGKVLYMTESSSLREKGFVAAIGVSFGK</sequence>
<evidence type="ECO:0000256" key="1">
    <source>
        <dbReference type="ARBA" id="ARBA00001947"/>
    </source>
</evidence>
<evidence type="ECO:0000259" key="5">
    <source>
        <dbReference type="Pfam" id="PF24827"/>
    </source>
</evidence>
<dbReference type="eggNOG" id="COG3608">
    <property type="taxonomic scope" value="Bacteria"/>
</dbReference>
<comment type="cofactor">
    <cofactor evidence="1">
        <name>Zn(2+)</name>
        <dbReference type="ChEBI" id="CHEBI:29105"/>
    </cofactor>
</comment>
<keyword evidence="7" id="KW-1185">Reference proteome</keyword>
<dbReference type="InterPro" id="IPR043795">
    <property type="entry name" value="N-alpha-Ac-DABA-like"/>
</dbReference>
<comment type="caution">
    <text evidence="6">The sequence shown here is derived from an EMBL/GenBank/DDBJ whole genome shotgun (WGS) entry which is preliminary data.</text>
</comment>
<dbReference type="EMBL" id="JMKI01000006">
    <property type="protein sequence ID" value="KEJ93046.1"/>
    <property type="molecule type" value="Genomic_DNA"/>
</dbReference>
<dbReference type="GO" id="GO:0016788">
    <property type="term" value="F:hydrolase activity, acting on ester bonds"/>
    <property type="evidence" value="ECO:0007669"/>
    <property type="project" value="InterPro"/>
</dbReference>
<dbReference type="STRING" id="2754.EH55_12115"/>
<keyword evidence="2" id="KW-0479">Metal-binding</keyword>
<name>A0A073IUD0_9BACT</name>
<evidence type="ECO:0000256" key="4">
    <source>
        <dbReference type="ARBA" id="ARBA00022833"/>
    </source>
</evidence>
<evidence type="ECO:0000256" key="2">
    <source>
        <dbReference type="ARBA" id="ARBA00022723"/>
    </source>
</evidence>
<dbReference type="SUPFAM" id="SSF53187">
    <property type="entry name" value="Zn-dependent exopeptidases"/>
    <property type="match status" value="1"/>
</dbReference>
<dbReference type="InterPro" id="IPR053138">
    <property type="entry name" value="N-alpha-Ac-DABA_deacetylase"/>
</dbReference>
<evidence type="ECO:0000313" key="7">
    <source>
        <dbReference type="Proteomes" id="UP000027665"/>
    </source>
</evidence>
<proteinExistence type="predicted"/>
<keyword evidence="3" id="KW-0378">Hydrolase</keyword>
<dbReference type="CDD" id="cd06254">
    <property type="entry name" value="M14_ASTE_ASPA-like"/>
    <property type="match status" value="1"/>
</dbReference>
<gene>
    <name evidence="6" type="ORF">EH55_12115</name>
</gene>
<feature type="domain" description="Succinylglutamate desuccinylase/Aspartoacylase catalytic" evidence="5">
    <location>
        <begin position="31"/>
        <end position="221"/>
    </location>
</feature>
<evidence type="ECO:0000313" key="6">
    <source>
        <dbReference type="EMBL" id="KEJ93046.1"/>
    </source>
</evidence>
<dbReference type="Gene3D" id="3.40.630.10">
    <property type="entry name" value="Zn peptidases"/>
    <property type="match status" value="1"/>
</dbReference>
<dbReference type="RefSeq" id="WP_037974400.1">
    <property type="nucleotide sequence ID" value="NZ_JMKI01000006.1"/>
</dbReference>
<reference evidence="6 7" key="1">
    <citation type="submission" date="2014-04" db="EMBL/GenBank/DDBJ databases">
        <title>Draft Genome Sequence of Synergistes jonesii.</title>
        <authorList>
            <person name="Coil D.A."/>
            <person name="Eisen J.A."/>
            <person name="Holland-Moritz H.E."/>
        </authorList>
    </citation>
    <scope>NUCLEOTIDE SEQUENCE [LARGE SCALE GENOMIC DNA]</scope>
    <source>
        <strain evidence="6 7">78-1</strain>
    </source>
</reference>
<keyword evidence="4" id="KW-0862">Zinc</keyword>
<dbReference type="Pfam" id="PF24827">
    <property type="entry name" value="AstE_AspA_cat"/>
    <property type="match status" value="1"/>
</dbReference>
<dbReference type="GO" id="GO:0046872">
    <property type="term" value="F:metal ion binding"/>
    <property type="evidence" value="ECO:0007669"/>
    <property type="project" value="UniProtKB-KW"/>
</dbReference>
<organism evidence="6 7">
    <name type="scientific">Synergistes jonesii</name>
    <dbReference type="NCBI Taxonomy" id="2754"/>
    <lineage>
        <taxon>Bacteria</taxon>
        <taxon>Thermotogati</taxon>
        <taxon>Synergistota</taxon>
        <taxon>Synergistia</taxon>
        <taxon>Synergistales</taxon>
        <taxon>Synergistaceae</taxon>
        <taxon>Synergistes</taxon>
    </lineage>
</organism>
<dbReference type="OrthoDB" id="9782876at2"/>
<accession>A0A073IUD0</accession>
<dbReference type="GO" id="GO:0016811">
    <property type="term" value="F:hydrolase activity, acting on carbon-nitrogen (but not peptide) bonds, in linear amides"/>
    <property type="evidence" value="ECO:0007669"/>
    <property type="project" value="InterPro"/>
</dbReference>
<dbReference type="Proteomes" id="UP000027665">
    <property type="component" value="Unassembled WGS sequence"/>
</dbReference>
<dbReference type="PANTHER" id="PTHR37326:SF1">
    <property type="entry name" value="BLL3975 PROTEIN"/>
    <property type="match status" value="1"/>
</dbReference>
<protein>
    <recommendedName>
        <fullName evidence="5">Succinylglutamate desuccinylase/Aspartoacylase catalytic domain-containing protein</fullName>
    </recommendedName>
</protein>
<dbReference type="GeneID" id="90982711"/>
<dbReference type="InterPro" id="IPR055438">
    <property type="entry name" value="AstE_AspA_cat"/>
</dbReference>
<dbReference type="AlphaFoldDB" id="A0A073IUD0"/>